<evidence type="ECO:0000313" key="3">
    <source>
        <dbReference type="EMBL" id="RRD29309.1"/>
    </source>
</evidence>
<dbReference type="AlphaFoldDB" id="A0A3P1V567"/>
<dbReference type="InterPro" id="IPR026004">
    <property type="entry name" value="Septum_form"/>
</dbReference>
<comment type="caution">
    <text evidence="3">The sequence shown here is derived from an EMBL/GenBank/DDBJ whole genome shotgun (WGS) entry which is preliminary data.</text>
</comment>
<organism evidence="3 4">
    <name type="scientific">Actinomyces bowdenii</name>
    <dbReference type="NCBI Taxonomy" id="131109"/>
    <lineage>
        <taxon>Bacteria</taxon>
        <taxon>Bacillati</taxon>
        <taxon>Actinomycetota</taxon>
        <taxon>Actinomycetes</taxon>
        <taxon>Actinomycetales</taxon>
        <taxon>Actinomycetaceae</taxon>
        <taxon>Actinomyces</taxon>
    </lineage>
</organism>
<protein>
    <recommendedName>
        <fullName evidence="2">Septum formation-related domain-containing protein</fullName>
    </recommendedName>
</protein>
<dbReference type="Proteomes" id="UP000271272">
    <property type="component" value="Unassembled WGS sequence"/>
</dbReference>
<feature type="compositionally biased region" description="Polar residues" evidence="1">
    <location>
        <begin position="196"/>
        <end position="207"/>
    </location>
</feature>
<evidence type="ECO:0000256" key="1">
    <source>
        <dbReference type="SAM" id="MobiDB-lite"/>
    </source>
</evidence>
<feature type="domain" description="Septum formation-related" evidence="2">
    <location>
        <begin position="100"/>
        <end position="200"/>
    </location>
</feature>
<dbReference type="OrthoDB" id="3628931at2"/>
<dbReference type="Pfam" id="PF13845">
    <property type="entry name" value="Septum_form"/>
    <property type="match status" value="1"/>
</dbReference>
<evidence type="ECO:0000259" key="2">
    <source>
        <dbReference type="Pfam" id="PF13845"/>
    </source>
</evidence>
<feature type="region of interest" description="Disordered" evidence="1">
    <location>
        <begin position="196"/>
        <end position="230"/>
    </location>
</feature>
<evidence type="ECO:0000313" key="4">
    <source>
        <dbReference type="Proteomes" id="UP000271272"/>
    </source>
</evidence>
<feature type="compositionally biased region" description="Low complexity" evidence="1">
    <location>
        <begin position="49"/>
        <end position="89"/>
    </location>
</feature>
<dbReference type="EMBL" id="RQZC01000008">
    <property type="protein sequence ID" value="RRD29309.1"/>
    <property type="molecule type" value="Genomic_DNA"/>
</dbReference>
<proteinExistence type="predicted"/>
<gene>
    <name evidence="3" type="ORF">EII10_06465</name>
</gene>
<feature type="region of interest" description="Disordered" evidence="1">
    <location>
        <begin position="47"/>
        <end position="98"/>
    </location>
</feature>
<name>A0A3P1V567_9ACTO</name>
<keyword evidence="4" id="KW-1185">Reference proteome</keyword>
<reference evidence="3 4" key="1">
    <citation type="submission" date="2018-11" db="EMBL/GenBank/DDBJ databases">
        <title>Genomes From Bacteria Associated with the Canine Oral Cavity: a Test Case for Automated Genome-Based Taxonomic Assignment.</title>
        <authorList>
            <person name="Coil D.A."/>
            <person name="Jospin G."/>
            <person name="Darling A.E."/>
            <person name="Wallis C."/>
            <person name="Davis I.J."/>
            <person name="Harris S."/>
            <person name="Eisen J.A."/>
            <person name="Holcombe L.J."/>
            <person name="O'Flynn C."/>
        </authorList>
    </citation>
    <scope>NUCLEOTIDE SEQUENCE [LARGE SCALE GENOMIC DNA]</scope>
    <source>
        <strain evidence="3 4">OH5050</strain>
    </source>
</reference>
<sequence length="230" mass="23590">MRWYRTVTSGRLRLMRSRTFVTIPALLALAAGLTACRNYEPIAIEPIDDPSASASSGASQDSSPAPGGGPSASASPTPGEPSASPSETPRPTRISDLSVGDCTLENSSAAEGESVSEVSVVNCETPHDREVISIGQSSMSAYDETALASEIDTACTAALIEYMGGTVGDFSTSYMYPSPTAWEAGNHSYYCFATTKDGSQSTGSVKNGPTTTGGSGGPAAGPATRRPETT</sequence>
<accession>A0A3P1V567</accession>